<feature type="transmembrane region" description="Helical" evidence="5">
    <location>
        <begin position="390"/>
        <end position="408"/>
    </location>
</feature>
<evidence type="ECO:0000256" key="1">
    <source>
        <dbReference type="ARBA" id="ARBA00004141"/>
    </source>
</evidence>
<evidence type="ECO:0000256" key="4">
    <source>
        <dbReference type="ARBA" id="ARBA00023136"/>
    </source>
</evidence>
<evidence type="ECO:0000256" key="2">
    <source>
        <dbReference type="ARBA" id="ARBA00022692"/>
    </source>
</evidence>
<reference evidence="7" key="1">
    <citation type="submission" date="2020-10" db="EMBL/GenBank/DDBJ databases">
        <authorList>
            <person name="Gilroy R."/>
        </authorList>
    </citation>
    <scope>NUCLEOTIDE SEQUENCE</scope>
    <source>
        <strain evidence="7">CHK152-2994</strain>
    </source>
</reference>
<organism evidence="7 8">
    <name type="scientific">Candidatus Scatenecus faecavium</name>
    <dbReference type="NCBI Taxonomy" id="2840915"/>
    <lineage>
        <taxon>Bacteria</taxon>
        <taxon>Candidatus Scatenecus</taxon>
    </lineage>
</organism>
<protein>
    <submittedName>
        <fullName evidence="7">O-antigen ligase family protein</fullName>
    </submittedName>
</protein>
<feature type="transmembrane region" description="Helical" evidence="5">
    <location>
        <begin position="359"/>
        <end position="378"/>
    </location>
</feature>
<evidence type="ECO:0000259" key="6">
    <source>
        <dbReference type="Pfam" id="PF04932"/>
    </source>
</evidence>
<dbReference type="AlphaFoldDB" id="A0A9D1K317"/>
<gene>
    <name evidence="7" type="ORF">IAD41_01425</name>
</gene>
<evidence type="ECO:0000256" key="5">
    <source>
        <dbReference type="SAM" id="Phobius"/>
    </source>
</evidence>
<comment type="caution">
    <text evidence="7">The sequence shown here is derived from an EMBL/GenBank/DDBJ whole genome shotgun (WGS) entry which is preliminary data.</text>
</comment>
<dbReference type="Proteomes" id="UP000824139">
    <property type="component" value="Unassembled WGS sequence"/>
</dbReference>
<dbReference type="PANTHER" id="PTHR37422:SF22">
    <property type="entry name" value="SLR1515 PROTEIN"/>
    <property type="match status" value="1"/>
</dbReference>
<proteinExistence type="predicted"/>
<feature type="transmembrane region" description="Helical" evidence="5">
    <location>
        <begin position="214"/>
        <end position="232"/>
    </location>
</feature>
<feature type="transmembrane region" description="Helical" evidence="5">
    <location>
        <begin position="21"/>
        <end position="42"/>
    </location>
</feature>
<evidence type="ECO:0000313" key="8">
    <source>
        <dbReference type="Proteomes" id="UP000824139"/>
    </source>
</evidence>
<feature type="transmembrane region" description="Helical" evidence="5">
    <location>
        <begin position="264"/>
        <end position="285"/>
    </location>
</feature>
<dbReference type="GO" id="GO:0016874">
    <property type="term" value="F:ligase activity"/>
    <property type="evidence" value="ECO:0007669"/>
    <property type="project" value="UniProtKB-KW"/>
</dbReference>
<comment type="subcellular location">
    <subcellularLocation>
        <location evidence="1">Membrane</location>
        <topology evidence="1">Multi-pass membrane protein</topology>
    </subcellularLocation>
</comment>
<dbReference type="GO" id="GO:0016020">
    <property type="term" value="C:membrane"/>
    <property type="evidence" value="ECO:0007669"/>
    <property type="project" value="UniProtKB-SubCell"/>
</dbReference>
<feature type="transmembrane region" description="Helical" evidence="5">
    <location>
        <begin position="79"/>
        <end position="99"/>
    </location>
</feature>
<evidence type="ECO:0000256" key="3">
    <source>
        <dbReference type="ARBA" id="ARBA00022989"/>
    </source>
</evidence>
<keyword evidence="7" id="KW-0436">Ligase</keyword>
<feature type="domain" description="O-antigen ligase-related" evidence="6">
    <location>
        <begin position="221"/>
        <end position="367"/>
    </location>
</feature>
<dbReference type="Pfam" id="PF04932">
    <property type="entry name" value="Wzy_C"/>
    <property type="match status" value="1"/>
</dbReference>
<feature type="transmembrane region" description="Helical" evidence="5">
    <location>
        <begin position="238"/>
        <end position="257"/>
    </location>
</feature>
<dbReference type="InterPro" id="IPR051533">
    <property type="entry name" value="WaaL-like"/>
</dbReference>
<evidence type="ECO:0000313" key="7">
    <source>
        <dbReference type="EMBL" id="HIS82252.1"/>
    </source>
</evidence>
<feature type="transmembrane region" description="Helical" evidence="5">
    <location>
        <begin position="129"/>
        <end position="149"/>
    </location>
</feature>
<reference evidence="7" key="2">
    <citation type="journal article" date="2021" name="PeerJ">
        <title>Extensive microbial diversity within the chicken gut microbiome revealed by metagenomics and culture.</title>
        <authorList>
            <person name="Gilroy R."/>
            <person name="Ravi A."/>
            <person name="Getino M."/>
            <person name="Pursley I."/>
            <person name="Horton D.L."/>
            <person name="Alikhan N.F."/>
            <person name="Baker D."/>
            <person name="Gharbi K."/>
            <person name="Hall N."/>
            <person name="Watson M."/>
            <person name="Adriaenssens E.M."/>
            <person name="Foster-Nyarko E."/>
            <person name="Jarju S."/>
            <person name="Secka A."/>
            <person name="Antonio M."/>
            <person name="Oren A."/>
            <person name="Chaudhuri R.R."/>
            <person name="La Ragione R."/>
            <person name="Hildebrand F."/>
            <person name="Pallen M.J."/>
        </authorList>
    </citation>
    <scope>NUCLEOTIDE SEQUENCE</scope>
    <source>
        <strain evidence="7">CHK152-2994</strain>
    </source>
</reference>
<dbReference type="PANTHER" id="PTHR37422">
    <property type="entry name" value="TEICHURONIC ACID BIOSYNTHESIS PROTEIN TUAE"/>
    <property type="match status" value="1"/>
</dbReference>
<feature type="transmembrane region" description="Helical" evidence="5">
    <location>
        <begin position="48"/>
        <end position="67"/>
    </location>
</feature>
<accession>A0A9D1K317</accession>
<dbReference type="EMBL" id="DVJO01000032">
    <property type="protein sequence ID" value="HIS82252.1"/>
    <property type="molecule type" value="Genomic_DNA"/>
</dbReference>
<keyword evidence="2 5" id="KW-0812">Transmembrane</keyword>
<sequence length="437" mass="48647">MFNKLFNFTQNHTQFLYNNSLLLQNIDKLIYISILAVFAASTVMKSDYIGVIALFTTFLTIVKLLFVKGEELKPSKAELWLLAYFMIVIISLAGSSLFVLSFKGFLKTLTYMGFYLSIAHFLRKNTDKILPMLVTIGLCVSFEGIIGFLQNFAHVEEISTWQDVSKLNPEEVMTRVYGTLKPYNPNLLGGYFVAGIPALYASSAVFLTDKKYPFGIAGLILSLISTAALFLTGCRGSYIGMLVILAGTFAVSAKYFWQNYKAIYTAIVGGCVALITSAILLSASLRARVLSMFAMRQDSSNSFRFNVYQSSFNMFKENWLLGIGVGNKNFREIYGLYMRTGFDALSAYNIFLEIAVESGIFALIAFLGFAITLLVDGAKIILKSTDVRKVIFLSGAAISIFAVMVHGLVDTVFFRPQIQFIFWTMCAIISAESKRQS</sequence>
<keyword evidence="4 5" id="KW-0472">Membrane</keyword>
<name>A0A9D1K317_9BACT</name>
<feature type="transmembrane region" description="Helical" evidence="5">
    <location>
        <begin position="188"/>
        <end position="207"/>
    </location>
</feature>
<dbReference type="InterPro" id="IPR007016">
    <property type="entry name" value="O-antigen_ligase-rel_domated"/>
</dbReference>
<keyword evidence="3 5" id="KW-1133">Transmembrane helix</keyword>